<protein>
    <submittedName>
        <fullName evidence="2">Uncharacterized protein</fullName>
    </submittedName>
</protein>
<gene>
    <name evidence="2" type="ORF">RUM43_014875</name>
</gene>
<dbReference type="EMBL" id="JAWJWE010000046">
    <property type="protein sequence ID" value="KAK6616905.1"/>
    <property type="molecule type" value="Genomic_DNA"/>
</dbReference>
<evidence type="ECO:0000256" key="1">
    <source>
        <dbReference type="SAM" id="MobiDB-lite"/>
    </source>
</evidence>
<evidence type="ECO:0000313" key="2">
    <source>
        <dbReference type="EMBL" id="KAK6616905.1"/>
    </source>
</evidence>
<dbReference type="AlphaFoldDB" id="A0AAN8RRX1"/>
<reference evidence="2 3" key="1">
    <citation type="submission" date="2023-10" db="EMBL/GenBank/DDBJ databases">
        <title>Genomes of two closely related lineages of the louse Polyplax serrata with different host specificities.</title>
        <authorList>
            <person name="Martinu J."/>
            <person name="Tarabai H."/>
            <person name="Stefka J."/>
            <person name="Hypsa V."/>
        </authorList>
    </citation>
    <scope>NUCLEOTIDE SEQUENCE [LARGE SCALE GENOMIC DNA]</scope>
    <source>
        <strain evidence="2">HR10_N</strain>
    </source>
</reference>
<proteinExistence type="predicted"/>
<dbReference type="Proteomes" id="UP001372834">
    <property type="component" value="Unassembled WGS sequence"/>
</dbReference>
<evidence type="ECO:0000313" key="3">
    <source>
        <dbReference type="Proteomes" id="UP001372834"/>
    </source>
</evidence>
<name>A0AAN8RRX1_POLSC</name>
<accession>A0AAN8RRX1</accession>
<feature type="region of interest" description="Disordered" evidence="1">
    <location>
        <begin position="1"/>
        <end position="21"/>
    </location>
</feature>
<organism evidence="2 3">
    <name type="scientific">Polyplax serrata</name>
    <name type="common">Common mouse louse</name>
    <dbReference type="NCBI Taxonomy" id="468196"/>
    <lineage>
        <taxon>Eukaryota</taxon>
        <taxon>Metazoa</taxon>
        <taxon>Ecdysozoa</taxon>
        <taxon>Arthropoda</taxon>
        <taxon>Hexapoda</taxon>
        <taxon>Insecta</taxon>
        <taxon>Pterygota</taxon>
        <taxon>Neoptera</taxon>
        <taxon>Paraneoptera</taxon>
        <taxon>Psocodea</taxon>
        <taxon>Troctomorpha</taxon>
        <taxon>Phthiraptera</taxon>
        <taxon>Anoplura</taxon>
        <taxon>Polyplacidae</taxon>
        <taxon>Polyplax</taxon>
    </lineage>
</organism>
<comment type="caution">
    <text evidence="2">The sequence shown here is derived from an EMBL/GenBank/DDBJ whole genome shotgun (WGS) entry which is preliminary data.</text>
</comment>
<sequence>MPLDFTVRTRNGSSSRVMEERGKPASRFGLLQLLSEPPASSSAFRLVTPKRKTQGTCYLDVKLKEGALATADVANLNLAVLVEIERDELICQYYTN</sequence>